<evidence type="ECO:0000313" key="6">
    <source>
        <dbReference type="Proteomes" id="UP000010816"/>
    </source>
</evidence>
<dbReference type="PROSITE" id="PS01031">
    <property type="entry name" value="SHSP"/>
    <property type="match status" value="1"/>
</dbReference>
<dbReference type="Proteomes" id="UP000010816">
    <property type="component" value="Chromosome"/>
</dbReference>
<dbReference type="eggNOG" id="COG0071">
    <property type="taxonomic scope" value="Bacteria"/>
</dbReference>
<gene>
    <name evidence="5" type="ORF">Thimo_0128</name>
</gene>
<evidence type="ECO:0000259" key="4">
    <source>
        <dbReference type="PROSITE" id="PS01031"/>
    </source>
</evidence>
<proteinExistence type="inferred from homology"/>
<comment type="similarity">
    <text evidence="2 3">Belongs to the small heat shock protein (HSP20) family.</text>
</comment>
<dbReference type="AlphaFoldDB" id="L0GQJ4"/>
<evidence type="ECO:0000256" key="2">
    <source>
        <dbReference type="PROSITE-ProRule" id="PRU00285"/>
    </source>
</evidence>
<accession>L0GQJ4</accession>
<evidence type="ECO:0000256" key="3">
    <source>
        <dbReference type="RuleBase" id="RU003616"/>
    </source>
</evidence>
<feature type="domain" description="SHSP" evidence="4">
    <location>
        <begin position="28"/>
        <end position="139"/>
    </location>
</feature>
<dbReference type="HOGENOM" id="CLU_046737_4_2_6"/>
<dbReference type="EMBL" id="CP003051">
    <property type="protein sequence ID" value="AGA89003.1"/>
    <property type="molecule type" value="Genomic_DNA"/>
</dbReference>
<dbReference type="Pfam" id="PF00011">
    <property type="entry name" value="HSP20"/>
    <property type="match status" value="1"/>
</dbReference>
<dbReference type="Gene3D" id="2.60.40.790">
    <property type="match status" value="1"/>
</dbReference>
<evidence type="ECO:0000256" key="1">
    <source>
        <dbReference type="ARBA" id="ARBA00023016"/>
    </source>
</evidence>
<dbReference type="PATRIC" id="fig|765912.4.peg.128"/>
<dbReference type="PANTHER" id="PTHR47062">
    <property type="match status" value="1"/>
</dbReference>
<dbReference type="InterPro" id="IPR008978">
    <property type="entry name" value="HSP20-like_chaperone"/>
</dbReference>
<protein>
    <submittedName>
        <fullName evidence="5">Molecular chaperone (Small heat shock protein)</fullName>
    </submittedName>
</protein>
<keyword evidence="1 5" id="KW-0346">Stress response</keyword>
<dbReference type="InterPro" id="IPR002068">
    <property type="entry name" value="A-crystallin/Hsp20_dom"/>
</dbReference>
<dbReference type="STRING" id="765912.Thimo_0128"/>
<dbReference type="InterPro" id="IPR037913">
    <property type="entry name" value="ACD_IbpA/B"/>
</dbReference>
<dbReference type="KEGG" id="tmb:Thimo_0128"/>
<dbReference type="OrthoDB" id="6871152at2"/>
<dbReference type="PANTHER" id="PTHR47062:SF1">
    <property type="entry name" value="SMALL HEAT SHOCK PROTEIN IBPA"/>
    <property type="match status" value="1"/>
</dbReference>
<sequence length="155" mass="17692">MTNIDFSPLFRSVIGFDRLANALESAYRTEPGGYPPYNVEIEDENKYRITMAVAGFSEGDLNLEVKENILTVAGNRPDDEKERRYLYRGIANRSFERKFQLADYVRVVDARLVNGLLHIDLVREVPEAMKPRKIEVRGADGSHFIEAEKKVQQAA</sequence>
<evidence type="ECO:0000313" key="5">
    <source>
        <dbReference type="EMBL" id="AGA89003.1"/>
    </source>
</evidence>
<dbReference type="SUPFAM" id="SSF49764">
    <property type="entry name" value="HSP20-like chaperones"/>
    <property type="match status" value="1"/>
</dbReference>
<keyword evidence="6" id="KW-1185">Reference proteome</keyword>
<organism evidence="5 6">
    <name type="scientific">Thioflavicoccus mobilis 8321</name>
    <dbReference type="NCBI Taxonomy" id="765912"/>
    <lineage>
        <taxon>Bacteria</taxon>
        <taxon>Pseudomonadati</taxon>
        <taxon>Pseudomonadota</taxon>
        <taxon>Gammaproteobacteria</taxon>
        <taxon>Chromatiales</taxon>
        <taxon>Chromatiaceae</taxon>
        <taxon>Thioflavicoccus</taxon>
    </lineage>
</organism>
<dbReference type="RefSeq" id="WP_015279153.1">
    <property type="nucleotide sequence ID" value="NC_019940.1"/>
</dbReference>
<name>L0GQJ4_9GAMM</name>
<dbReference type="CDD" id="cd06470">
    <property type="entry name" value="ACD_IbpA-B_like"/>
    <property type="match status" value="1"/>
</dbReference>
<reference evidence="5 6" key="1">
    <citation type="submission" date="2011-09" db="EMBL/GenBank/DDBJ databases">
        <title>Complete sequence of chromosome of Thioflavicoccus mobilis 8321.</title>
        <authorList>
            <consortium name="US DOE Joint Genome Institute"/>
            <person name="Lucas S."/>
            <person name="Han J."/>
            <person name="Lapidus A."/>
            <person name="Cheng J.-F."/>
            <person name="Goodwin L."/>
            <person name="Pitluck S."/>
            <person name="Peters L."/>
            <person name="Ovchinnikova G."/>
            <person name="Lu M."/>
            <person name="Detter J.C."/>
            <person name="Han C."/>
            <person name="Tapia R."/>
            <person name="Land M."/>
            <person name="Hauser L."/>
            <person name="Kyrpides N."/>
            <person name="Ivanova N."/>
            <person name="Pagani I."/>
            <person name="Vogl K."/>
            <person name="Liu Z."/>
            <person name="Imhoff J."/>
            <person name="Thiel V."/>
            <person name="Frigaard N.-U."/>
            <person name="Bryant D."/>
            <person name="Woyke T."/>
        </authorList>
    </citation>
    <scope>NUCLEOTIDE SEQUENCE [LARGE SCALE GENOMIC DNA]</scope>
    <source>
        <strain evidence="5 6">8321</strain>
    </source>
</reference>